<evidence type="ECO:0000259" key="10">
    <source>
        <dbReference type="Pfam" id="PF07992"/>
    </source>
</evidence>
<name>A0A1H3X3V8_9SPHI</name>
<gene>
    <name evidence="12" type="ORF">SAMN05443550_101494</name>
</gene>
<comment type="similarity">
    <text evidence="1">Belongs to the NADH dehydrogenase family.</text>
</comment>
<keyword evidence="4" id="KW-0274">FAD</keyword>
<evidence type="ECO:0000259" key="11">
    <source>
        <dbReference type="Pfam" id="PF22366"/>
    </source>
</evidence>
<feature type="transmembrane region" description="Helical" evidence="9">
    <location>
        <begin position="384"/>
        <end position="404"/>
    </location>
</feature>
<keyword evidence="5" id="KW-0809">Transit peptide</keyword>
<dbReference type="InterPro" id="IPR054585">
    <property type="entry name" value="NDH2-like_C"/>
</dbReference>
<evidence type="ECO:0000256" key="3">
    <source>
        <dbReference type="ARBA" id="ARBA00022630"/>
    </source>
</evidence>
<keyword evidence="7" id="KW-0520">NAD</keyword>
<dbReference type="InterPro" id="IPR036188">
    <property type="entry name" value="FAD/NAD-bd_sf"/>
</dbReference>
<keyword evidence="9" id="KW-0472">Membrane</keyword>
<feature type="domain" description="External alternative NADH-ubiquinone oxidoreductase-like C-terminal" evidence="11">
    <location>
        <begin position="364"/>
        <end position="420"/>
    </location>
</feature>
<evidence type="ECO:0000256" key="4">
    <source>
        <dbReference type="ARBA" id="ARBA00022827"/>
    </source>
</evidence>
<feature type="domain" description="FAD/NAD(P)-binding" evidence="10">
    <location>
        <begin position="19"/>
        <end position="340"/>
    </location>
</feature>
<dbReference type="InterPro" id="IPR023753">
    <property type="entry name" value="FAD/NAD-binding_dom"/>
</dbReference>
<evidence type="ECO:0000256" key="7">
    <source>
        <dbReference type="ARBA" id="ARBA00023027"/>
    </source>
</evidence>
<dbReference type="InterPro" id="IPR045024">
    <property type="entry name" value="NDH-2"/>
</dbReference>
<keyword evidence="3" id="KW-0285">Flavoprotein</keyword>
<dbReference type="GO" id="GO:0050136">
    <property type="term" value="F:NADH dehydrogenase (quinone) (non-electrogenic) activity"/>
    <property type="evidence" value="ECO:0007669"/>
    <property type="project" value="UniProtKB-EC"/>
</dbReference>
<dbReference type="PANTHER" id="PTHR43706">
    <property type="entry name" value="NADH DEHYDROGENASE"/>
    <property type="match status" value="1"/>
</dbReference>
<accession>A0A1H3X3V8</accession>
<dbReference type="SUPFAM" id="SSF51905">
    <property type="entry name" value="FAD/NAD(P)-binding domain"/>
    <property type="match status" value="1"/>
</dbReference>
<evidence type="ECO:0000313" key="12">
    <source>
        <dbReference type="EMBL" id="SDZ94077.1"/>
    </source>
</evidence>
<evidence type="ECO:0000256" key="5">
    <source>
        <dbReference type="ARBA" id="ARBA00022946"/>
    </source>
</evidence>
<evidence type="ECO:0000313" key="13">
    <source>
        <dbReference type="Proteomes" id="UP000198850"/>
    </source>
</evidence>
<dbReference type="PRINTS" id="PR00411">
    <property type="entry name" value="PNDRDTASEI"/>
</dbReference>
<dbReference type="Pfam" id="PF22366">
    <property type="entry name" value="NDH2_C"/>
    <property type="match status" value="1"/>
</dbReference>
<dbReference type="STRING" id="425514.SAMN05443550_101494"/>
<dbReference type="PRINTS" id="PR00368">
    <property type="entry name" value="FADPNR"/>
</dbReference>
<reference evidence="12 13" key="1">
    <citation type="submission" date="2016-10" db="EMBL/GenBank/DDBJ databases">
        <authorList>
            <person name="de Groot N.N."/>
        </authorList>
    </citation>
    <scope>NUCLEOTIDE SEQUENCE [LARGE SCALE GENOMIC DNA]</scope>
    <source>
        <strain evidence="12 13">DSM 19033</strain>
    </source>
</reference>
<dbReference type="EC" id="1.6.5.9" evidence="2"/>
<protein>
    <recommendedName>
        <fullName evidence="2">NADH:ubiquinone reductase (non-electrogenic)</fullName>
        <ecNumber evidence="2">1.6.5.9</ecNumber>
    </recommendedName>
</protein>
<comment type="catalytic activity">
    <reaction evidence="8">
        <text>a quinone + NADH + H(+) = a quinol + NAD(+)</text>
        <dbReference type="Rhea" id="RHEA:46160"/>
        <dbReference type="ChEBI" id="CHEBI:15378"/>
        <dbReference type="ChEBI" id="CHEBI:24646"/>
        <dbReference type="ChEBI" id="CHEBI:57540"/>
        <dbReference type="ChEBI" id="CHEBI:57945"/>
        <dbReference type="ChEBI" id="CHEBI:132124"/>
        <dbReference type="EC" id="1.6.5.9"/>
    </reaction>
</comment>
<dbReference type="EMBL" id="FNRA01000001">
    <property type="protein sequence ID" value="SDZ94077.1"/>
    <property type="molecule type" value="Genomic_DNA"/>
</dbReference>
<sequence length="448" mass="49751">MLLTGYKLSIAVKMNHTPKKIVIVGGGFAGVNLAKHLADHESFDVVLVDKNNYNFFPPLIYQVATGYLETSNISYPFRKLFRGKKNFSFRLGELEEVLPATKKLILSTGEISYDYLVFSTGCVTNYFGMESVEKNSIPMKTISDALQMRNTLLERLEQASRETDPELKRKLLTVVVAGGGPTGVEISGMFAEMKRTIIAKDYPELAGASGEIYLVDGLKALLTPMSEKSQKYAYDTLTKNGVKVRLNAMVKDFTDDVVYFANGDTIVSKNLIWAAGVTAIVFKGIPEACYGRGKRMIVDEFNKVQGLEDVYAIGDTCIQVTDPNFSQGHPQVAQVAIQQGQNLGKNLIKALSGKALKPFGYYDKGSMAIIGKNKAVADLPKPKLFFSGVIALFMWLFIHLLSLINYRNRIRTLYNWGVAYLTNDQSLRMIVRPASKFKSEDVQSSKEV</sequence>
<dbReference type="Pfam" id="PF07992">
    <property type="entry name" value="Pyr_redox_2"/>
    <property type="match status" value="1"/>
</dbReference>
<organism evidence="12 13">
    <name type="scientific">Pedobacter hartonius</name>
    <dbReference type="NCBI Taxonomy" id="425514"/>
    <lineage>
        <taxon>Bacteria</taxon>
        <taxon>Pseudomonadati</taxon>
        <taxon>Bacteroidota</taxon>
        <taxon>Sphingobacteriia</taxon>
        <taxon>Sphingobacteriales</taxon>
        <taxon>Sphingobacteriaceae</taxon>
        <taxon>Pedobacter</taxon>
    </lineage>
</organism>
<evidence type="ECO:0000256" key="6">
    <source>
        <dbReference type="ARBA" id="ARBA00023002"/>
    </source>
</evidence>
<keyword evidence="9" id="KW-1133">Transmembrane helix</keyword>
<keyword evidence="9" id="KW-0812">Transmembrane</keyword>
<proteinExistence type="inferred from homology"/>
<dbReference type="AlphaFoldDB" id="A0A1H3X3V8"/>
<evidence type="ECO:0000256" key="8">
    <source>
        <dbReference type="ARBA" id="ARBA00047599"/>
    </source>
</evidence>
<keyword evidence="6" id="KW-0560">Oxidoreductase</keyword>
<keyword evidence="13" id="KW-1185">Reference proteome</keyword>
<dbReference type="Proteomes" id="UP000198850">
    <property type="component" value="Unassembled WGS sequence"/>
</dbReference>
<evidence type="ECO:0000256" key="2">
    <source>
        <dbReference type="ARBA" id="ARBA00012637"/>
    </source>
</evidence>
<evidence type="ECO:0000256" key="1">
    <source>
        <dbReference type="ARBA" id="ARBA00005272"/>
    </source>
</evidence>
<dbReference type="PANTHER" id="PTHR43706:SF47">
    <property type="entry name" value="EXTERNAL NADH-UBIQUINONE OXIDOREDUCTASE 1, MITOCHONDRIAL-RELATED"/>
    <property type="match status" value="1"/>
</dbReference>
<dbReference type="Gene3D" id="3.50.50.100">
    <property type="match status" value="1"/>
</dbReference>
<evidence type="ECO:0000256" key="9">
    <source>
        <dbReference type="SAM" id="Phobius"/>
    </source>
</evidence>